<evidence type="ECO:0008006" key="3">
    <source>
        <dbReference type="Google" id="ProtNLM"/>
    </source>
</evidence>
<dbReference type="AlphaFoldDB" id="H0QXL3"/>
<dbReference type="STRING" id="1077974.GOEFS_036_00020"/>
<dbReference type="eggNOG" id="COG2141">
    <property type="taxonomic scope" value="Bacteria"/>
</dbReference>
<evidence type="ECO:0000313" key="1">
    <source>
        <dbReference type="EMBL" id="GAB17564.1"/>
    </source>
</evidence>
<dbReference type="SUPFAM" id="SSF51679">
    <property type="entry name" value="Bacterial luciferase-like"/>
    <property type="match status" value="1"/>
</dbReference>
<protein>
    <recommendedName>
        <fullName evidence="3">Luciferase-like domain-containing protein</fullName>
    </recommendedName>
</protein>
<organism evidence="1 2">
    <name type="scientific">Gordonia effusa NBRC 100432</name>
    <dbReference type="NCBI Taxonomy" id="1077974"/>
    <lineage>
        <taxon>Bacteria</taxon>
        <taxon>Bacillati</taxon>
        <taxon>Actinomycetota</taxon>
        <taxon>Actinomycetes</taxon>
        <taxon>Mycobacteriales</taxon>
        <taxon>Gordoniaceae</taxon>
        <taxon>Gordonia</taxon>
    </lineage>
</organism>
<dbReference type="Gene3D" id="3.20.20.30">
    <property type="entry name" value="Luciferase-like domain"/>
    <property type="match status" value="1"/>
</dbReference>
<dbReference type="InterPro" id="IPR036661">
    <property type="entry name" value="Luciferase-like_sf"/>
</dbReference>
<dbReference type="RefSeq" id="WP_007316902.1">
    <property type="nucleotide sequence ID" value="NZ_BAEH01000036.1"/>
</dbReference>
<dbReference type="OrthoDB" id="3265338at2"/>
<gene>
    <name evidence="1" type="ORF">GOEFS_036_00020</name>
</gene>
<sequence length="311" mass="33027">MTDPRRTVIALRAGGWHPGAAKGARPQELTDQLISDATMVLCAQTPPAHLAIDNHMWVAEGDEQWVQGEVGAVQLADHLAGATGTTLVPTVAVADIDAAILTDQPTPGALPVDIQVRVGKLADDQSPVASPYPPAVDLSSPDFLGPMAARFQVAEQSVAAIRAEVVARGCRPRRLWALAHISAPYRFAAAICDRIAVTPGVTGTRSEILHELTELTSAAGSRPLIYADVTACLGETAVAARARMSDLDERVGEPFRCDTEVVVGSVDDLARWCTETIAAGFDGVRVRPCGRADLAYLVRSFLPSSDRTDHR</sequence>
<reference evidence="1 2" key="1">
    <citation type="submission" date="2011-12" db="EMBL/GenBank/DDBJ databases">
        <title>Whole genome shotgun sequence of Gordonia effusa NBRC 100432.</title>
        <authorList>
            <person name="Yoshida I."/>
            <person name="Takarada H."/>
            <person name="Hosoyama A."/>
            <person name="Tsuchikane K."/>
            <person name="Katsumata H."/>
            <person name="Yamazaki S."/>
            <person name="Fujita N."/>
        </authorList>
    </citation>
    <scope>NUCLEOTIDE SEQUENCE [LARGE SCALE GENOMIC DNA]</scope>
    <source>
        <strain evidence="1 2">NBRC 100432</strain>
    </source>
</reference>
<accession>H0QXL3</accession>
<name>H0QXL3_9ACTN</name>
<evidence type="ECO:0000313" key="2">
    <source>
        <dbReference type="Proteomes" id="UP000035034"/>
    </source>
</evidence>
<dbReference type="GO" id="GO:0016705">
    <property type="term" value="F:oxidoreductase activity, acting on paired donors, with incorporation or reduction of molecular oxygen"/>
    <property type="evidence" value="ECO:0007669"/>
    <property type="project" value="InterPro"/>
</dbReference>
<dbReference type="EMBL" id="BAEH01000036">
    <property type="protein sequence ID" value="GAB17564.1"/>
    <property type="molecule type" value="Genomic_DNA"/>
</dbReference>
<comment type="caution">
    <text evidence="1">The sequence shown here is derived from an EMBL/GenBank/DDBJ whole genome shotgun (WGS) entry which is preliminary data.</text>
</comment>
<proteinExistence type="predicted"/>
<dbReference type="Proteomes" id="UP000035034">
    <property type="component" value="Unassembled WGS sequence"/>
</dbReference>
<keyword evidence="2" id="KW-1185">Reference proteome</keyword>